<dbReference type="Proteomes" id="UP001044222">
    <property type="component" value="Chromosome 14"/>
</dbReference>
<accession>A0A9D3LRL5</accession>
<dbReference type="PROSITE" id="PS50800">
    <property type="entry name" value="SAP"/>
    <property type="match status" value="1"/>
</dbReference>
<evidence type="ECO:0000256" key="7">
    <source>
        <dbReference type="ARBA" id="ARBA00022723"/>
    </source>
</evidence>
<feature type="region of interest" description="Disordered" evidence="19">
    <location>
        <begin position="497"/>
        <end position="554"/>
    </location>
</feature>
<dbReference type="PROSITE" id="PS51908">
    <property type="entry name" value="ZF_UBZ4"/>
    <property type="match status" value="1"/>
</dbReference>
<comment type="subcellular location">
    <subcellularLocation>
        <location evidence="2">Nucleus</location>
    </subcellularLocation>
</comment>
<evidence type="ECO:0000256" key="5">
    <source>
        <dbReference type="ARBA" id="ARBA00012483"/>
    </source>
</evidence>
<keyword evidence="10" id="KW-0833">Ubl conjugation pathway</keyword>
<evidence type="ECO:0000256" key="17">
    <source>
        <dbReference type="PROSITE-ProRule" id="PRU00175"/>
    </source>
</evidence>
<feature type="region of interest" description="Disordered" evidence="19">
    <location>
        <begin position="289"/>
        <end position="318"/>
    </location>
</feature>
<evidence type="ECO:0000259" key="20">
    <source>
        <dbReference type="PROSITE" id="PS50089"/>
    </source>
</evidence>
<dbReference type="Gene3D" id="3.30.160.60">
    <property type="entry name" value="Classic Zinc Finger"/>
    <property type="match status" value="1"/>
</dbReference>
<dbReference type="PANTHER" id="PTHR14134:SF2">
    <property type="entry name" value="E3 UBIQUITIN-PROTEIN LIGASE RAD18"/>
    <property type="match status" value="1"/>
</dbReference>
<dbReference type="SUPFAM" id="SSF57850">
    <property type="entry name" value="RING/U-box"/>
    <property type="match status" value="1"/>
</dbReference>
<evidence type="ECO:0000256" key="2">
    <source>
        <dbReference type="ARBA" id="ARBA00004123"/>
    </source>
</evidence>
<evidence type="ECO:0000256" key="8">
    <source>
        <dbReference type="ARBA" id="ARBA00022763"/>
    </source>
</evidence>
<comment type="catalytic activity">
    <reaction evidence="1">
        <text>S-ubiquitinyl-[E2 ubiquitin-conjugating enzyme]-L-cysteine + [acceptor protein]-L-lysine = [E2 ubiquitin-conjugating enzyme]-L-cysteine + N(6)-ubiquitinyl-[acceptor protein]-L-lysine.</text>
        <dbReference type="EC" id="2.3.2.27"/>
    </reaction>
</comment>
<feature type="compositionally biased region" description="Polar residues" evidence="19">
    <location>
        <begin position="92"/>
        <end position="104"/>
    </location>
</feature>
<feature type="domain" description="UBZ4-type" evidence="22">
    <location>
        <begin position="327"/>
        <end position="354"/>
    </location>
</feature>
<evidence type="ECO:0000259" key="21">
    <source>
        <dbReference type="PROSITE" id="PS50800"/>
    </source>
</evidence>
<evidence type="ECO:0000256" key="19">
    <source>
        <dbReference type="SAM" id="MobiDB-lite"/>
    </source>
</evidence>
<dbReference type="GO" id="GO:0006513">
    <property type="term" value="P:protein monoubiquitination"/>
    <property type="evidence" value="ECO:0007669"/>
    <property type="project" value="InterPro"/>
</dbReference>
<dbReference type="InterPro" id="IPR001841">
    <property type="entry name" value="Znf_RING"/>
</dbReference>
<dbReference type="GO" id="GO:0005634">
    <property type="term" value="C:nucleus"/>
    <property type="evidence" value="ECO:0007669"/>
    <property type="project" value="UniProtKB-SubCell"/>
</dbReference>
<dbReference type="FunFam" id="3.30.160.60:FF:000331">
    <property type="entry name" value="E3 ubiquitin-protein ligase RAD18"/>
    <property type="match status" value="1"/>
</dbReference>
<comment type="caution">
    <text evidence="23">The sequence shown here is derived from an EMBL/GenBank/DDBJ whole genome shotgun (WGS) entry which is preliminary data.</text>
</comment>
<evidence type="ECO:0000259" key="22">
    <source>
        <dbReference type="PROSITE" id="PS51908"/>
    </source>
</evidence>
<dbReference type="EC" id="2.3.2.27" evidence="5"/>
<evidence type="ECO:0000256" key="12">
    <source>
        <dbReference type="ARBA" id="ARBA00023125"/>
    </source>
</evidence>
<keyword evidence="13 18" id="KW-0234">DNA repair</keyword>
<dbReference type="SMART" id="SM00513">
    <property type="entry name" value="SAP"/>
    <property type="match status" value="1"/>
</dbReference>
<evidence type="ECO:0000256" key="6">
    <source>
        <dbReference type="ARBA" id="ARBA00022679"/>
    </source>
</evidence>
<comment type="pathway">
    <text evidence="3">Protein modification; protein ubiquitination.</text>
</comment>
<dbReference type="SMART" id="SM00184">
    <property type="entry name" value="RING"/>
    <property type="match status" value="1"/>
</dbReference>
<feature type="compositionally biased region" description="Low complexity" evidence="19">
    <location>
        <begin position="137"/>
        <end position="146"/>
    </location>
</feature>
<dbReference type="Pfam" id="PF02037">
    <property type="entry name" value="SAP"/>
    <property type="match status" value="1"/>
</dbReference>
<feature type="domain" description="SAP" evidence="21">
    <location>
        <begin position="374"/>
        <end position="408"/>
    </location>
</feature>
<feature type="compositionally biased region" description="Low complexity" evidence="19">
    <location>
        <begin position="301"/>
        <end position="318"/>
    </location>
</feature>
<evidence type="ECO:0000256" key="13">
    <source>
        <dbReference type="ARBA" id="ARBA00023204"/>
    </source>
</evidence>
<dbReference type="InterPro" id="IPR039577">
    <property type="entry name" value="Rad18"/>
</dbReference>
<dbReference type="AlphaFoldDB" id="A0A9D3LRL5"/>
<evidence type="ECO:0000256" key="15">
    <source>
        <dbReference type="ARBA" id="ARBA00031783"/>
    </source>
</evidence>
<feature type="region of interest" description="Disordered" evidence="19">
    <location>
        <begin position="92"/>
        <end position="165"/>
    </location>
</feature>
<keyword evidence="6" id="KW-0808">Transferase</keyword>
<dbReference type="InterPro" id="IPR013083">
    <property type="entry name" value="Znf_RING/FYVE/PHD"/>
</dbReference>
<dbReference type="GO" id="GO:0097505">
    <property type="term" value="C:Rad6-Rad18 complex"/>
    <property type="evidence" value="ECO:0007669"/>
    <property type="project" value="TreeGrafter"/>
</dbReference>
<dbReference type="InterPro" id="IPR006642">
    <property type="entry name" value="Rad18_UBZ4"/>
</dbReference>
<evidence type="ECO:0000256" key="18">
    <source>
        <dbReference type="PROSITE-ProRule" id="PRU01256"/>
    </source>
</evidence>
<sequence>MSVLTEPEFPSHLVSLKNLDSLLRCPICFDYLNISMMTECSHNFCSFCIRKFLSYKLQCPVCNRAMTELDLRNNRILDDLVESFQEARQQLSQTNLEDSSSVSPKTPRPNVKRKAPNASRPVVESTIMKNFLKKGNSPSSSSSSSSLTKRPRLQPPCSNKNLRQDSLKMIRTVKVELVPLPAEMTRTLVKERVAVPSGLTRAVKEKQVKVSAQVSRSVKDRRVEVPEQGARTVKEERVEVPMPLTGPVKKERVEIPGQGARTVKEERVEVPVPLTGPVKKERVEIPEQGTRTVKKEMVAEPATESSSGLTSSPESASTSLSMNAIVKVECPVCSVGILEHHMNSHLDSCLMRGEKKESLRSSAKKRKPLGKLVYNLLSMQALRERLRDLNLPTQGSRDQLVRRHQEYVLLYNAECDSFTPKSAEDIAKEVKANEKMRAQLQRKSKSVMVFSKNQAEEEIDKLHSNYRKQHSVEFSRLIDQVKGHWEATKKACVKEEVPEGGGEAKSGRPTAVQADERSDSAACVLRVSSEDPAEEWPLNAAATERSPSPALSDISVSSSISDVFSIEADRSMET</sequence>
<dbReference type="GO" id="GO:0003697">
    <property type="term" value="F:single-stranded DNA binding"/>
    <property type="evidence" value="ECO:0007669"/>
    <property type="project" value="InterPro"/>
</dbReference>
<dbReference type="Pfam" id="PF13923">
    <property type="entry name" value="zf-C3HC4_2"/>
    <property type="match status" value="1"/>
</dbReference>
<protein>
    <recommendedName>
        <fullName evidence="5">RING-type E3 ubiquitin transferase</fullName>
        <ecNumber evidence="5">2.3.2.27</ecNumber>
    </recommendedName>
    <alternativeName>
        <fullName evidence="15 16">RING-type E3 ubiquitin transferase RAD18</fullName>
    </alternativeName>
</protein>
<dbReference type="EMBL" id="JAFIRN010000014">
    <property type="protein sequence ID" value="KAG5835760.1"/>
    <property type="molecule type" value="Genomic_DNA"/>
</dbReference>
<dbReference type="GO" id="GO:0061630">
    <property type="term" value="F:ubiquitin protein ligase activity"/>
    <property type="evidence" value="ECO:0007669"/>
    <property type="project" value="UniProtKB-EC"/>
</dbReference>
<dbReference type="PROSITE" id="PS50089">
    <property type="entry name" value="ZF_RING_2"/>
    <property type="match status" value="1"/>
</dbReference>
<keyword evidence="12" id="KW-0238">DNA-binding</keyword>
<dbReference type="SMART" id="SM00734">
    <property type="entry name" value="ZnF_Rad18"/>
    <property type="match status" value="2"/>
</dbReference>
<gene>
    <name evidence="23" type="ORF">ANANG_G00247430</name>
</gene>
<keyword evidence="11" id="KW-0862">Zinc</keyword>
<dbReference type="GO" id="GO:0006281">
    <property type="term" value="P:DNA repair"/>
    <property type="evidence" value="ECO:0007669"/>
    <property type="project" value="UniProtKB-KW"/>
</dbReference>
<organism evidence="23 24">
    <name type="scientific">Anguilla anguilla</name>
    <name type="common">European freshwater eel</name>
    <name type="synonym">Muraena anguilla</name>
    <dbReference type="NCBI Taxonomy" id="7936"/>
    <lineage>
        <taxon>Eukaryota</taxon>
        <taxon>Metazoa</taxon>
        <taxon>Chordata</taxon>
        <taxon>Craniata</taxon>
        <taxon>Vertebrata</taxon>
        <taxon>Euteleostomi</taxon>
        <taxon>Actinopterygii</taxon>
        <taxon>Neopterygii</taxon>
        <taxon>Teleostei</taxon>
        <taxon>Anguilliformes</taxon>
        <taxon>Anguillidae</taxon>
        <taxon>Anguilla</taxon>
    </lineage>
</organism>
<dbReference type="GO" id="GO:0008270">
    <property type="term" value="F:zinc ion binding"/>
    <property type="evidence" value="ECO:0007669"/>
    <property type="project" value="UniProtKB-KW"/>
</dbReference>
<dbReference type="InterPro" id="IPR003034">
    <property type="entry name" value="SAP_dom"/>
</dbReference>
<keyword evidence="8 18" id="KW-0227">DNA damage</keyword>
<evidence type="ECO:0000256" key="1">
    <source>
        <dbReference type="ARBA" id="ARBA00000900"/>
    </source>
</evidence>
<keyword evidence="14" id="KW-0539">Nucleus</keyword>
<evidence type="ECO:0000256" key="4">
    <source>
        <dbReference type="ARBA" id="ARBA00009506"/>
    </source>
</evidence>
<evidence type="ECO:0000256" key="14">
    <source>
        <dbReference type="ARBA" id="ARBA00023242"/>
    </source>
</evidence>
<keyword evidence="7" id="KW-0479">Metal-binding</keyword>
<evidence type="ECO:0000256" key="3">
    <source>
        <dbReference type="ARBA" id="ARBA00004906"/>
    </source>
</evidence>
<dbReference type="PROSITE" id="PS00518">
    <property type="entry name" value="ZF_RING_1"/>
    <property type="match status" value="1"/>
</dbReference>
<name>A0A9D3LRL5_ANGAN</name>
<evidence type="ECO:0000313" key="23">
    <source>
        <dbReference type="EMBL" id="KAG5835760.1"/>
    </source>
</evidence>
<keyword evidence="24" id="KW-1185">Reference proteome</keyword>
<dbReference type="FunFam" id="3.30.40.10:FF:000172">
    <property type="entry name" value="E3 ubiquitin-protein ligase RAD18"/>
    <property type="match status" value="1"/>
</dbReference>
<evidence type="ECO:0000256" key="16">
    <source>
        <dbReference type="ARBA" id="ARBA00082369"/>
    </source>
</evidence>
<feature type="domain" description="RING-type" evidence="20">
    <location>
        <begin position="25"/>
        <end position="63"/>
    </location>
</feature>
<dbReference type="InterPro" id="IPR017907">
    <property type="entry name" value="Znf_RING_CS"/>
</dbReference>
<evidence type="ECO:0000313" key="24">
    <source>
        <dbReference type="Proteomes" id="UP001044222"/>
    </source>
</evidence>
<evidence type="ECO:0000256" key="11">
    <source>
        <dbReference type="ARBA" id="ARBA00022833"/>
    </source>
</evidence>
<evidence type="ECO:0000256" key="9">
    <source>
        <dbReference type="ARBA" id="ARBA00022771"/>
    </source>
</evidence>
<reference evidence="23" key="1">
    <citation type="submission" date="2021-01" db="EMBL/GenBank/DDBJ databases">
        <title>A chromosome-scale assembly of European eel, Anguilla anguilla.</title>
        <authorList>
            <person name="Henkel C."/>
            <person name="Jong-Raadsen S.A."/>
            <person name="Dufour S."/>
            <person name="Weltzien F.-A."/>
            <person name="Palstra A.P."/>
            <person name="Pelster B."/>
            <person name="Spaink H.P."/>
            <person name="Van Den Thillart G.E."/>
            <person name="Jansen H."/>
            <person name="Zahm M."/>
            <person name="Klopp C."/>
            <person name="Cedric C."/>
            <person name="Louis A."/>
            <person name="Berthelot C."/>
            <person name="Parey E."/>
            <person name="Roest Crollius H."/>
            <person name="Montfort J."/>
            <person name="Robinson-Rechavi M."/>
            <person name="Bucao C."/>
            <person name="Bouchez O."/>
            <person name="Gislard M."/>
            <person name="Lluch J."/>
            <person name="Milhes M."/>
            <person name="Lampietro C."/>
            <person name="Lopez Roques C."/>
            <person name="Donnadieu C."/>
            <person name="Braasch I."/>
            <person name="Desvignes T."/>
            <person name="Postlethwait J."/>
            <person name="Bobe J."/>
            <person name="Guiguen Y."/>
            <person name="Dirks R."/>
        </authorList>
    </citation>
    <scope>NUCLEOTIDE SEQUENCE</scope>
    <source>
        <strain evidence="23">Tag_6206</strain>
        <tissue evidence="23">Liver</tissue>
    </source>
</reference>
<keyword evidence="9 17" id="KW-0863">Zinc-finger</keyword>
<evidence type="ECO:0000256" key="10">
    <source>
        <dbReference type="ARBA" id="ARBA00022786"/>
    </source>
</evidence>
<dbReference type="Gene3D" id="3.30.40.10">
    <property type="entry name" value="Zinc/RING finger domain, C3HC4 (zinc finger)"/>
    <property type="match status" value="1"/>
</dbReference>
<dbReference type="GO" id="GO:0006301">
    <property type="term" value="P:DNA damage tolerance"/>
    <property type="evidence" value="ECO:0007669"/>
    <property type="project" value="InterPro"/>
</dbReference>
<dbReference type="CDD" id="cd16529">
    <property type="entry name" value="RING-HC_RAD18"/>
    <property type="match status" value="1"/>
</dbReference>
<comment type="similarity">
    <text evidence="4">Belongs to the RAD18 family.</text>
</comment>
<dbReference type="PANTHER" id="PTHR14134">
    <property type="entry name" value="E3 UBIQUITIN-PROTEIN LIGASE RAD18"/>
    <property type="match status" value="1"/>
</dbReference>
<proteinExistence type="inferred from homology"/>